<comment type="subcellular location">
    <subcellularLocation>
        <location evidence="1">Secreted</location>
    </subcellularLocation>
</comment>
<dbReference type="InterPro" id="IPR033379">
    <property type="entry name" value="Acid_Pase_AS"/>
</dbReference>
<evidence type="ECO:0000256" key="8">
    <source>
        <dbReference type="ARBA" id="ARBA00023180"/>
    </source>
</evidence>
<evidence type="ECO:0000256" key="12">
    <source>
        <dbReference type="ARBA" id="ARBA00043675"/>
    </source>
</evidence>
<dbReference type="PANTHER" id="PTHR20963:SF24">
    <property type="entry name" value="3-PHYTASE B"/>
    <property type="match status" value="1"/>
</dbReference>
<dbReference type="Pfam" id="PF00328">
    <property type="entry name" value="His_Phos_2"/>
    <property type="match status" value="1"/>
</dbReference>
<organism evidence="21 22">
    <name type="scientific">Aspergillus nanangensis</name>
    <dbReference type="NCBI Taxonomy" id="2582783"/>
    <lineage>
        <taxon>Eukaryota</taxon>
        <taxon>Fungi</taxon>
        <taxon>Dikarya</taxon>
        <taxon>Ascomycota</taxon>
        <taxon>Pezizomycotina</taxon>
        <taxon>Eurotiomycetes</taxon>
        <taxon>Eurotiomycetidae</taxon>
        <taxon>Eurotiales</taxon>
        <taxon>Aspergillaceae</taxon>
        <taxon>Aspergillus</taxon>
        <taxon>Aspergillus subgen. Circumdati</taxon>
    </lineage>
</organism>
<evidence type="ECO:0000313" key="21">
    <source>
        <dbReference type="EMBL" id="KAF9885812.1"/>
    </source>
</evidence>
<dbReference type="PROSITE" id="PS00616">
    <property type="entry name" value="HIS_ACID_PHOSPHAT_1"/>
    <property type="match status" value="1"/>
</dbReference>
<evidence type="ECO:0000256" key="17">
    <source>
        <dbReference type="ARBA" id="ARBA00044262"/>
    </source>
</evidence>
<dbReference type="Proteomes" id="UP001194746">
    <property type="component" value="Unassembled WGS sequence"/>
</dbReference>
<comment type="catalytic activity">
    <reaction evidence="13">
        <text>1D-myo-inositol 1,2,6-trisphosphate + H2O = 1D-myo-inositol 1,2-bisphosphate + phosphate</text>
        <dbReference type="Rhea" id="RHEA:77131"/>
        <dbReference type="ChEBI" id="CHEBI:15377"/>
        <dbReference type="ChEBI" id="CHEBI:43474"/>
        <dbReference type="ChEBI" id="CHEBI:195537"/>
        <dbReference type="ChEBI" id="CHEBI:195539"/>
    </reaction>
    <physiologicalReaction direction="left-to-right" evidence="13">
        <dbReference type="Rhea" id="RHEA:77132"/>
    </physiologicalReaction>
</comment>
<evidence type="ECO:0000256" key="10">
    <source>
        <dbReference type="ARBA" id="ARBA00042300"/>
    </source>
</evidence>
<dbReference type="InterPro" id="IPR000560">
    <property type="entry name" value="His_Pase_clade-2"/>
</dbReference>
<evidence type="ECO:0000256" key="4">
    <source>
        <dbReference type="ARBA" id="ARBA00012632"/>
    </source>
</evidence>
<dbReference type="GO" id="GO:0016158">
    <property type="term" value="F:inositol hexakisphosphate 3-phosphatase activity"/>
    <property type="evidence" value="ECO:0007669"/>
    <property type="project" value="UniProtKB-EC"/>
</dbReference>
<evidence type="ECO:0000256" key="16">
    <source>
        <dbReference type="ARBA" id="ARBA00044106"/>
    </source>
</evidence>
<reference evidence="21" key="1">
    <citation type="journal article" date="2019" name="Beilstein J. Org. Chem.">
        <title>Nanangenines: drimane sesquiterpenoids as the dominant metabolite cohort of a novel Australian fungus, Aspergillus nanangensis.</title>
        <authorList>
            <person name="Lacey H.J."/>
            <person name="Gilchrist C.L.M."/>
            <person name="Crombie A."/>
            <person name="Kalaitzis J.A."/>
            <person name="Vuong D."/>
            <person name="Rutledge P.J."/>
            <person name="Turner P."/>
            <person name="Pitt J.I."/>
            <person name="Lacey E."/>
            <person name="Chooi Y.H."/>
            <person name="Piggott A.M."/>
        </authorList>
    </citation>
    <scope>NUCLEOTIDE SEQUENCE</scope>
    <source>
        <strain evidence="21">MST-FP2251</strain>
    </source>
</reference>
<accession>A0AAD4CHL8</accession>
<dbReference type="Gene3D" id="3.40.50.1240">
    <property type="entry name" value="Phosphoglycerate mutase-like"/>
    <property type="match status" value="1"/>
</dbReference>
<evidence type="ECO:0000256" key="3">
    <source>
        <dbReference type="ARBA" id="ARBA00011245"/>
    </source>
</evidence>
<evidence type="ECO:0000256" key="5">
    <source>
        <dbReference type="ARBA" id="ARBA00022525"/>
    </source>
</evidence>
<comment type="caution">
    <text evidence="21">The sequence shown here is derived from an EMBL/GenBank/DDBJ whole genome shotgun (WGS) entry which is preliminary data.</text>
</comment>
<dbReference type="InterPro" id="IPR029033">
    <property type="entry name" value="His_PPase_superfam"/>
</dbReference>
<feature type="active site" description="Nucleophile" evidence="18">
    <location>
        <position position="83"/>
    </location>
</feature>
<feature type="disulfide bond" evidence="19">
    <location>
        <begin position="265"/>
        <end position="283"/>
    </location>
</feature>
<evidence type="ECO:0000256" key="11">
    <source>
        <dbReference type="ARBA" id="ARBA00043670"/>
    </source>
</evidence>
<keyword evidence="22" id="KW-1185">Reference proteome</keyword>
<dbReference type="AlphaFoldDB" id="A0AAD4CHL8"/>
<evidence type="ECO:0000256" key="9">
    <source>
        <dbReference type="ARBA" id="ARBA00041857"/>
    </source>
</evidence>
<feature type="disulfide bond" evidence="19">
    <location>
        <begin position="437"/>
        <end position="445"/>
    </location>
</feature>
<dbReference type="EC" id="3.1.3.8" evidence="4"/>
<evidence type="ECO:0000256" key="1">
    <source>
        <dbReference type="ARBA" id="ARBA00004613"/>
    </source>
</evidence>
<feature type="disulfide bond" evidence="19">
    <location>
        <begin position="72"/>
        <end position="415"/>
    </location>
</feature>
<dbReference type="CDD" id="cd07061">
    <property type="entry name" value="HP_HAP_like"/>
    <property type="match status" value="1"/>
</dbReference>
<feature type="chain" id="PRO_5041935535" description="Phytase A" evidence="20">
    <location>
        <begin position="20"/>
        <end position="468"/>
    </location>
</feature>
<keyword evidence="20" id="KW-0732">Signal</keyword>
<dbReference type="EMBL" id="VCAU01000088">
    <property type="protein sequence ID" value="KAF9885812.1"/>
    <property type="molecule type" value="Genomic_DNA"/>
</dbReference>
<dbReference type="PANTHER" id="PTHR20963">
    <property type="entry name" value="MULTIPLE INOSITOL POLYPHOSPHATE PHOSPHATASE-RELATED"/>
    <property type="match status" value="1"/>
</dbReference>
<feature type="disulfide bond" evidence="19">
    <location>
        <begin position="32"/>
        <end position="41"/>
    </location>
</feature>
<evidence type="ECO:0000256" key="15">
    <source>
        <dbReference type="ARBA" id="ARBA00043788"/>
    </source>
</evidence>
<dbReference type="PIRSF" id="PIRSF000894">
    <property type="entry name" value="Acid_phosphatase"/>
    <property type="match status" value="1"/>
</dbReference>
<evidence type="ECO:0000256" key="18">
    <source>
        <dbReference type="PIRSR" id="PIRSR000894-1"/>
    </source>
</evidence>
<name>A0AAD4CHL8_ASPNN</name>
<sequence length="468" mass="51690">MGLLAVFLSIVYLFSRASGTPIQYPGPEQGSCNTVDEGYQCFPRTSHLWGQYSPYFSLEEHSTFPLDVPEDCQITFVQALSRHGARYPTASKSEKYAALIAEIQSNVTSFAGKYAFLKSYNYSLGSDDLTAFGEQQMEDSGVKFYHRYSSLTRTVIPFIRASGSDRVVASGEKFIQGYQSAKQHDPQAKPGHEAPVINVVIPESENFNNTLDHSVCTTFEDSELGDTVEAEFTAIFAPSIRQRLEKGLPGVQLSTDDVISLMDLCSFDTVAATGDGTELSPFCDWFTRKEWTQYDYLQSLGKYYGYGAGNPLGPAQGIGFANELIARLTQLPVQDHTSTNHTLDETRATFPLNATLYADFSHDNSMISAFFALGLYNGTKPLSKTSVESITETDGYSAAWSVPFGARAYVEMMQCRAQKEPLVRVLVNDRVVPLHGCAADRLGRCKRDEFIQGLSFARSGGNWGQCFV</sequence>
<evidence type="ECO:0000256" key="2">
    <source>
        <dbReference type="ARBA" id="ARBA00005375"/>
    </source>
</evidence>
<evidence type="ECO:0000256" key="13">
    <source>
        <dbReference type="ARBA" id="ARBA00043721"/>
    </source>
</evidence>
<comment type="catalytic activity">
    <reaction evidence="15">
        <text>1D-myo-inositol hexakisphosphate + H2O = 1D-myo-inositol 1,2,4,5,6-pentakisphosphate + phosphate</text>
        <dbReference type="Rhea" id="RHEA:16989"/>
        <dbReference type="ChEBI" id="CHEBI:15377"/>
        <dbReference type="ChEBI" id="CHEBI:43474"/>
        <dbReference type="ChEBI" id="CHEBI:57798"/>
        <dbReference type="ChEBI" id="CHEBI:58130"/>
        <dbReference type="EC" id="3.1.3.8"/>
    </reaction>
    <physiologicalReaction direction="left-to-right" evidence="15">
        <dbReference type="Rhea" id="RHEA:16990"/>
    </physiologicalReaction>
</comment>
<evidence type="ECO:0000256" key="7">
    <source>
        <dbReference type="ARBA" id="ARBA00023157"/>
    </source>
</evidence>
<comment type="catalytic activity">
    <reaction evidence="11">
        <text>1D-myo-inositol 1,2,5,6-tetrakisphosphate + H2O = 1D-myo-inositol 1,2,6-trisphosphate + phosphate</text>
        <dbReference type="Rhea" id="RHEA:77119"/>
        <dbReference type="ChEBI" id="CHEBI:15377"/>
        <dbReference type="ChEBI" id="CHEBI:43474"/>
        <dbReference type="ChEBI" id="CHEBI:195535"/>
        <dbReference type="ChEBI" id="CHEBI:195537"/>
    </reaction>
    <physiologicalReaction direction="left-to-right" evidence="11">
        <dbReference type="Rhea" id="RHEA:77120"/>
    </physiologicalReaction>
</comment>
<keyword evidence="7 19" id="KW-1015">Disulfide bond</keyword>
<dbReference type="SUPFAM" id="SSF53254">
    <property type="entry name" value="Phosphoglycerate mutase-like"/>
    <property type="match status" value="1"/>
</dbReference>
<dbReference type="InterPro" id="IPR016274">
    <property type="entry name" value="Histidine_acid_Pase_euk"/>
</dbReference>
<feature type="active site" description="Proton donor" evidence="18">
    <location>
        <position position="363"/>
    </location>
</feature>
<protein>
    <recommendedName>
        <fullName evidence="16">Phytase A</fullName>
        <ecNumber evidence="4">3.1.3.8</ecNumber>
    </recommendedName>
    <alternativeName>
        <fullName evidence="17">Histidine acid phosphatase phyA</fullName>
    </alternativeName>
    <alternativeName>
        <fullName evidence="10">Myo-inositol hexakisphosphate phosphohydrolase A</fullName>
    </alternativeName>
    <alternativeName>
        <fullName evidence="9">Myo-inositol-hexaphosphate 3-phosphohydrolase A</fullName>
    </alternativeName>
</protein>
<comment type="similarity">
    <text evidence="2">Belongs to the histidine acid phosphatase family.</text>
</comment>
<dbReference type="GO" id="GO:0003993">
    <property type="term" value="F:acid phosphatase activity"/>
    <property type="evidence" value="ECO:0007669"/>
    <property type="project" value="TreeGrafter"/>
</dbReference>
<comment type="subunit">
    <text evidence="3">Monomer.</text>
</comment>
<keyword evidence="5" id="KW-0964">Secreted</keyword>
<gene>
    <name evidence="21" type="ORF">FE257_012283</name>
</gene>
<evidence type="ECO:0000256" key="14">
    <source>
        <dbReference type="ARBA" id="ARBA00043748"/>
    </source>
</evidence>
<evidence type="ECO:0000256" key="6">
    <source>
        <dbReference type="ARBA" id="ARBA00022801"/>
    </source>
</evidence>
<keyword evidence="8" id="KW-0325">Glycoprotein</keyword>
<comment type="catalytic activity">
    <reaction evidence="14">
        <text>1D-myo-inositol 1,2,4,5,6-pentakisphosphate + H2O = 1D-myo-inositol 1,2,5,6-tetrakisphosphate + phosphate</text>
        <dbReference type="Rhea" id="RHEA:77115"/>
        <dbReference type="ChEBI" id="CHEBI:15377"/>
        <dbReference type="ChEBI" id="CHEBI:43474"/>
        <dbReference type="ChEBI" id="CHEBI:57798"/>
        <dbReference type="ChEBI" id="CHEBI:195535"/>
    </reaction>
    <physiologicalReaction direction="left-to-right" evidence="14">
        <dbReference type="Rhea" id="RHEA:77116"/>
    </physiologicalReaction>
</comment>
<feature type="disulfide bond" evidence="19">
    <location>
        <begin position="216"/>
        <end position="466"/>
    </location>
</feature>
<dbReference type="FunFam" id="3.40.50.1240:FF:000027">
    <property type="entry name" value="3-phytase A"/>
    <property type="match status" value="1"/>
</dbReference>
<keyword evidence="6" id="KW-0378">Hydrolase</keyword>
<evidence type="ECO:0000256" key="20">
    <source>
        <dbReference type="SAM" id="SignalP"/>
    </source>
</evidence>
<reference evidence="21" key="2">
    <citation type="submission" date="2020-02" db="EMBL/GenBank/DDBJ databases">
        <authorList>
            <person name="Gilchrist C.L.M."/>
            <person name="Chooi Y.-H."/>
        </authorList>
    </citation>
    <scope>NUCLEOTIDE SEQUENCE</scope>
    <source>
        <strain evidence="21">MST-FP2251</strain>
    </source>
</reference>
<proteinExistence type="inferred from homology"/>
<dbReference type="GO" id="GO:0005576">
    <property type="term" value="C:extracellular region"/>
    <property type="evidence" value="ECO:0007669"/>
    <property type="project" value="UniProtKB-SubCell"/>
</dbReference>
<comment type="catalytic activity">
    <reaction evidence="12">
        <text>1D-myo-inositol 1,2-bisphosphate + H2O = 1D-myo-inositol 2-phosphate + phosphate</text>
        <dbReference type="Rhea" id="RHEA:77135"/>
        <dbReference type="ChEBI" id="CHEBI:15377"/>
        <dbReference type="ChEBI" id="CHEBI:43474"/>
        <dbReference type="ChEBI" id="CHEBI:84142"/>
        <dbReference type="ChEBI" id="CHEBI:195539"/>
    </reaction>
    <physiologicalReaction direction="left-to-right" evidence="12">
        <dbReference type="Rhea" id="RHEA:77136"/>
    </physiologicalReaction>
</comment>
<evidence type="ECO:0000256" key="19">
    <source>
        <dbReference type="PIRSR" id="PIRSR000894-2"/>
    </source>
</evidence>
<evidence type="ECO:0000313" key="22">
    <source>
        <dbReference type="Proteomes" id="UP001194746"/>
    </source>
</evidence>
<feature type="signal peptide" evidence="20">
    <location>
        <begin position="1"/>
        <end position="19"/>
    </location>
</feature>